<organism evidence="2 3">
    <name type="scientific">Candidatus Mancarchaeum acidiphilum</name>
    <dbReference type="NCBI Taxonomy" id="1920749"/>
    <lineage>
        <taxon>Archaea</taxon>
        <taxon>Candidatus Micrarchaeota</taxon>
        <taxon>Candidatus Mancarchaeum</taxon>
    </lineage>
</organism>
<dbReference type="KEGG" id="marh:Mia14_0532"/>
<name>A0A218NN02_9ARCH</name>
<dbReference type="GeneID" id="33314089"/>
<dbReference type="InterPro" id="IPR003848">
    <property type="entry name" value="DUF218"/>
</dbReference>
<dbReference type="RefSeq" id="WP_088820108.1">
    <property type="nucleotide sequence ID" value="NZ_CP019964.1"/>
</dbReference>
<proteinExistence type="predicted"/>
<dbReference type="InterPro" id="IPR051599">
    <property type="entry name" value="Cell_Envelope_Assoc"/>
</dbReference>
<dbReference type="CDD" id="cd06259">
    <property type="entry name" value="YdcF-like"/>
    <property type="match status" value="1"/>
</dbReference>
<sequence length="188" mass="21454">MQAGSKIAVVLGSKQYSDSDIDDELKGRLSVAQDLFKNGSISQVIVSGGTTNPSINMSEAEIMENYLVSIGVPNDKIIKEESALDTIGNAYFSMLKLNGLSGISTVYIVTSCWHMKRSKYIFEMTFGDKYKMNFDHCFDYHDEDLDNELQEHEKKSMALAEKFFEGITPGDMEEIKYRLYKFHEYYKK</sequence>
<dbReference type="Pfam" id="PF02698">
    <property type="entry name" value="DUF218"/>
    <property type="match status" value="1"/>
</dbReference>
<dbReference type="EMBL" id="CP019964">
    <property type="protein sequence ID" value="ASI13845.1"/>
    <property type="molecule type" value="Genomic_DNA"/>
</dbReference>
<accession>A0A218NN02</accession>
<protein>
    <submittedName>
        <fullName evidence="2">YdcF family SAM-binding protein</fullName>
    </submittedName>
</protein>
<dbReference type="PANTHER" id="PTHR30336:SF20">
    <property type="entry name" value="DUF218 DOMAIN-CONTAINING PROTEIN"/>
    <property type="match status" value="1"/>
</dbReference>
<dbReference type="AlphaFoldDB" id="A0A218NN02"/>
<gene>
    <name evidence="2" type="ORF">Mia14_0532</name>
</gene>
<evidence type="ECO:0000313" key="2">
    <source>
        <dbReference type="EMBL" id="ASI13845.1"/>
    </source>
</evidence>
<dbReference type="OrthoDB" id="299909at2157"/>
<dbReference type="InterPro" id="IPR014729">
    <property type="entry name" value="Rossmann-like_a/b/a_fold"/>
</dbReference>
<evidence type="ECO:0000313" key="3">
    <source>
        <dbReference type="Proteomes" id="UP000197679"/>
    </source>
</evidence>
<dbReference type="PANTHER" id="PTHR30336">
    <property type="entry name" value="INNER MEMBRANE PROTEIN, PROBABLE PERMEASE"/>
    <property type="match status" value="1"/>
</dbReference>
<dbReference type="Gene3D" id="3.40.50.620">
    <property type="entry name" value="HUPs"/>
    <property type="match status" value="1"/>
</dbReference>
<dbReference type="GO" id="GO:0005886">
    <property type="term" value="C:plasma membrane"/>
    <property type="evidence" value="ECO:0007669"/>
    <property type="project" value="TreeGrafter"/>
</dbReference>
<feature type="domain" description="DUF218" evidence="1">
    <location>
        <begin position="7"/>
        <end position="125"/>
    </location>
</feature>
<evidence type="ECO:0000259" key="1">
    <source>
        <dbReference type="Pfam" id="PF02698"/>
    </source>
</evidence>
<keyword evidence="3" id="KW-1185">Reference proteome</keyword>
<dbReference type="Proteomes" id="UP000197679">
    <property type="component" value="Chromosome"/>
</dbReference>
<reference evidence="2 3" key="1">
    <citation type="journal article" date="2017" name="Nat. Commun.">
        <title>'ARMAN' archaea depend on association with euryarchaeal host in culture and in situ.</title>
        <authorList>
            <person name="Golyshina O."/>
            <person name="Toshchakov S."/>
            <person name="Makarova K."/>
            <person name="Gavrilov S."/>
            <person name="Korzhenkov A."/>
            <person name="La Cono V."/>
            <person name="Arcadi E."/>
            <person name="Nechitaylo T."/>
            <person name="Ferrer M."/>
            <person name="Kublanov I."/>
            <person name="Wolf Y."/>
            <person name="Yakimov M."/>
            <person name="Golyshin P."/>
            <person name="Slesarev A."/>
            <person name="Kozyavkin S."/>
        </authorList>
    </citation>
    <scope>NUCLEOTIDE SEQUENCE [LARGE SCALE GENOMIC DNA]</scope>
    <source>
        <strain evidence="2 3">Mia14</strain>
    </source>
</reference>